<keyword evidence="5" id="KW-1185">Reference proteome</keyword>
<keyword evidence="1" id="KW-0863">Zinc-finger</keyword>
<feature type="compositionally biased region" description="Basic residues" evidence="2">
    <location>
        <begin position="476"/>
        <end position="490"/>
    </location>
</feature>
<keyword evidence="1" id="KW-0479">Metal-binding</keyword>
<name>A0A9P4V9X1_9PLEO</name>
<gene>
    <name evidence="4" type="ORF">EJ04DRAFT_558392</name>
</gene>
<dbReference type="OrthoDB" id="3793406at2759"/>
<dbReference type="GO" id="GO:0008270">
    <property type="term" value="F:zinc ion binding"/>
    <property type="evidence" value="ECO:0007669"/>
    <property type="project" value="UniProtKB-KW"/>
</dbReference>
<evidence type="ECO:0000313" key="5">
    <source>
        <dbReference type="Proteomes" id="UP000799444"/>
    </source>
</evidence>
<organism evidence="4 5">
    <name type="scientific">Polyplosphaeria fusca</name>
    <dbReference type="NCBI Taxonomy" id="682080"/>
    <lineage>
        <taxon>Eukaryota</taxon>
        <taxon>Fungi</taxon>
        <taxon>Dikarya</taxon>
        <taxon>Ascomycota</taxon>
        <taxon>Pezizomycotina</taxon>
        <taxon>Dothideomycetes</taxon>
        <taxon>Pleosporomycetidae</taxon>
        <taxon>Pleosporales</taxon>
        <taxon>Tetraplosphaeriaceae</taxon>
        <taxon>Polyplosphaeria</taxon>
    </lineage>
</organism>
<keyword evidence="1" id="KW-0862">Zinc</keyword>
<feature type="region of interest" description="Disordered" evidence="2">
    <location>
        <begin position="221"/>
        <end position="249"/>
    </location>
</feature>
<dbReference type="EMBL" id="ML996098">
    <property type="protein sequence ID" value="KAF2741015.1"/>
    <property type="molecule type" value="Genomic_DNA"/>
</dbReference>
<proteinExistence type="predicted"/>
<protein>
    <recommendedName>
        <fullName evidence="3">C3H1-type domain-containing protein</fullName>
    </recommendedName>
</protein>
<feature type="region of interest" description="Disordered" evidence="2">
    <location>
        <begin position="403"/>
        <end position="519"/>
    </location>
</feature>
<feature type="domain" description="C3H1-type" evidence="3">
    <location>
        <begin position="80"/>
        <end position="108"/>
    </location>
</feature>
<feature type="compositionally biased region" description="Basic residues" evidence="2">
    <location>
        <begin position="437"/>
        <end position="448"/>
    </location>
</feature>
<reference evidence="4" key="1">
    <citation type="journal article" date="2020" name="Stud. Mycol.">
        <title>101 Dothideomycetes genomes: a test case for predicting lifestyles and emergence of pathogens.</title>
        <authorList>
            <person name="Haridas S."/>
            <person name="Albert R."/>
            <person name="Binder M."/>
            <person name="Bloem J."/>
            <person name="Labutti K."/>
            <person name="Salamov A."/>
            <person name="Andreopoulos B."/>
            <person name="Baker S."/>
            <person name="Barry K."/>
            <person name="Bills G."/>
            <person name="Bluhm B."/>
            <person name="Cannon C."/>
            <person name="Castanera R."/>
            <person name="Culley D."/>
            <person name="Daum C."/>
            <person name="Ezra D."/>
            <person name="Gonzalez J."/>
            <person name="Henrissat B."/>
            <person name="Kuo A."/>
            <person name="Liang C."/>
            <person name="Lipzen A."/>
            <person name="Lutzoni F."/>
            <person name="Magnuson J."/>
            <person name="Mondo S."/>
            <person name="Nolan M."/>
            <person name="Ohm R."/>
            <person name="Pangilinan J."/>
            <person name="Park H.-J."/>
            <person name="Ramirez L."/>
            <person name="Alfaro M."/>
            <person name="Sun H."/>
            <person name="Tritt A."/>
            <person name="Yoshinaga Y."/>
            <person name="Zwiers L.-H."/>
            <person name="Turgeon B."/>
            <person name="Goodwin S."/>
            <person name="Spatafora J."/>
            <person name="Crous P."/>
            <person name="Grigoriev I."/>
        </authorList>
    </citation>
    <scope>NUCLEOTIDE SEQUENCE</scope>
    <source>
        <strain evidence="4">CBS 125425</strain>
    </source>
</reference>
<dbReference type="Proteomes" id="UP000799444">
    <property type="component" value="Unassembled WGS sequence"/>
</dbReference>
<dbReference type="AlphaFoldDB" id="A0A9P4V9X1"/>
<comment type="caution">
    <text evidence="4">The sequence shown here is derived from an EMBL/GenBank/DDBJ whole genome shotgun (WGS) entry which is preliminary data.</text>
</comment>
<feature type="compositionally biased region" description="Pro residues" evidence="2">
    <location>
        <begin position="231"/>
        <end position="240"/>
    </location>
</feature>
<dbReference type="PROSITE" id="PS50103">
    <property type="entry name" value="ZF_C3H1"/>
    <property type="match status" value="1"/>
</dbReference>
<feature type="region of interest" description="Disordered" evidence="2">
    <location>
        <begin position="144"/>
        <end position="200"/>
    </location>
</feature>
<evidence type="ECO:0000313" key="4">
    <source>
        <dbReference type="EMBL" id="KAF2741015.1"/>
    </source>
</evidence>
<sequence length="519" mass="57911">MDARTQLLFETHGGVCGCPQIWSQEPSAEVDAVCSLLSSKSAISSQISPLQSHPSIESSQTLAPSFNDPTDYFATPTPEGPPKSTCIFWYHGITCKLGTRCRYAHECHITWPVCLPQNFTHKHPCHRALCPLKMGGALAVMAAKKSNTRTKEEMDNEMENDYQPGEYRNAAPVFDSDTSSTEEESSDSNCESSDDEPEHMARLGQAPKPMKAVIASISHASTVRKELPTTLPRPPIPLPPKPKRGPTDAVSKGLLTTLPPPLISLPLKPESSCAGTVRKELPACFPIKPERNSSGTVRKRLLTALPPSLIPPPPKPEIGPTSSFCNEPKTDFTQLIPQPPAKICFDWYHTGACTPRFGQQCFFMHGYKDRAQEVSLPRGWQNRHDPECELELCPVRITEETYGNKGKGKGKAPVANGGVEHGGIAGPQQQKVGQNRYPRKQKAQRKLTKNAMSQLQQPDAEMEESEQMRRIMKWEKNRKKKDQRRRMRERKVKEAQSAPRYKLRSQKRWDNVMGANMSK</sequence>
<dbReference type="InterPro" id="IPR000571">
    <property type="entry name" value="Znf_CCCH"/>
</dbReference>
<feature type="compositionally biased region" description="Acidic residues" evidence="2">
    <location>
        <begin position="180"/>
        <end position="197"/>
    </location>
</feature>
<feature type="compositionally biased region" description="Basic and acidic residues" evidence="2">
    <location>
        <begin position="466"/>
        <end position="475"/>
    </location>
</feature>
<evidence type="ECO:0000256" key="2">
    <source>
        <dbReference type="SAM" id="MobiDB-lite"/>
    </source>
</evidence>
<evidence type="ECO:0000256" key="1">
    <source>
        <dbReference type="PROSITE-ProRule" id="PRU00723"/>
    </source>
</evidence>
<accession>A0A9P4V9X1</accession>
<feature type="zinc finger region" description="C3H1-type" evidence="1">
    <location>
        <begin position="80"/>
        <end position="108"/>
    </location>
</feature>
<evidence type="ECO:0000259" key="3">
    <source>
        <dbReference type="PROSITE" id="PS50103"/>
    </source>
</evidence>